<reference evidence="16 17" key="1">
    <citation type="submission" date="2019-12" db="EMBL/GenBank/DDBJ databases">
        <title>Genomic-based taxomic classification of the family Erythrobacteraceae.</title>
        <authorList>
            <person name="Xu L."/>
        </authorList>
    </citation>
    <scope>NUCLEOTIDE SEQUENCE [LARGE SCALE GENOMIC DNA]</scope>
    <source>
        <strain evidence="16 17">JCM 17802</strain>
    </source>
</reference>
<dbReference type="PROSITE" id="PS50198">
    <property type="entry name" value="PPIC_PPIASE_2"/>
    <property type="match status" value="1"/>
</dbReference>
<keyword evidence="6" id="KW-1133">Transmembrane helix</keyword>
<dbReference type="InterPro" id="IPR046357">
    <property type="entry name" value="PPIase_dom_sf"/>
</dbReference>
<comment type="caution">
    <text evidence="16">The sequence shown here is derived from an EMBL/GenBank/DDBJ whole genome shotgun (WGS) entry which is preliminary data.</text>
</comment>
<evidence type="ECO:0000256" key="14">
    <source>
        <dbReference type="PROSITE-ProRule" id="PRU00278"/>
    </source>
</evidence>
<evidence type="ECO:0000256" key="9">
    <source>
        <dbReference type="ARBA" id="ARBA00030642"/>
    </source>
</evidence>
<dbReference type="Proteomes" id="UP000468943">
    <property type="component" value="Unassembled WGS sequence"/>
</dbReference>
<keyword evidence="17" id="KW-1185">Reference proteome</keyword>
<name>A0A6I4SM06_9SPHN</name>
<keyword evidence="14" id="KW-0697">Rotamase</keyword>
<evidence type="ECO:0000256" key="11">
    <source>
        <dbReference type="ARBA" id="ARBA00038408"/>
    </source>
</evidence>
<dbReference type="InterPro" id="IPR000297">
    <property type="entry name" value="PPIase_PpiC"/>
</dbReference>
<evidence type="ECO:0000256" key="2">
    <source>
        <dbReference type="ARBA" id="ARBA00018370"/>
    </source>
</evidence>
<proteinExistence type="inferred from homology"/>
<dbReference type="GO" id="GO:0003755">
    <property type="term" value="F:peptidyl-prolyl cis-trans isomerase activity"/>
    <property type="evidence" value="ECO:0007669"/>
    <property type="project" value="UniProtKB-KW"/>
</dbReference>
<evidence type="ECO:0000313" key="17">
    <source>
        <dbReference type="Proteomes" id="UP000468943"/>
    </source>
</evidence>
<keyword evidence="14 16" id="KW-0413">Isomerase</keyword>
<evidence type="ECO:0000256" key="10">
    <source>
        <dbReference type="ARBA" id="ARBA00031484"/>
    </source>
</evidence>
<gene>
    <name evidence="16" type="ORF">GRI36_08540</name>
</gene>
<keyword evidence="8" id="KW-0143">Chaperone</keyword>
<dbReference type="InterPro" id="IPR052029">
    <property type="entry name" value="PpiD_chaperone"/>
</dbReference>
<comment type="subcellular location">
    <subcellularLocation>
        <location evidence="1">Cell inner membrane</location>
        <topology evidence="1">Single-pass type II membrane protein</topology>
        <orientation evidence="1">Periplasmic side</orientation>
    </subcellularLocation>
</comment>
<evidence type="ECO:0000256" key="3">
    <source>
        <dbReference type="ARBA" id="ARBA00022475"/>
    </source>
</evidence>
<evidence type="ECO:0000256" key="12">
    <source>
        <dbReference type="ARBA" id="ARBA00040743"/>
    </source>
</evidence>
<dbReference type="SUPFAM" id="SSF54534">
    <property type="entry name" value="FKBP-like"/>
    <property type="match status" value="1"/>
</dbReference>
<dbReference type="PANTHER" id="PTHR47529">
    <property type="entry name" value="PEPTIDYL-PROLYL CIS-TRANS ISOMERASE D"/>
    <property type="match status" value="1"/>
</dbReference>
<keyword evidence="5" id="KW-0812">Transmembrane</keyword>
<dbReference type="SUPFAM" id="SSF109998">
    <property type="entry name" value="Triger factor/SurA peptide-binding domain-like"/>
    <property type="match status" value="1"/>
</dbReference>
<dbReference type="Pfam" id="PF13145">
    <property type="entry name" value="Rotamase_2"/>
    <property type="match status" value="1"/>
</dbReference>
<dbReference type="AlphaFoldDB" id="A0A6I4SM06"/>
<dbReference type="PANTHER" id="PTHR47529:SF1">
    <property type="entry name" value="PERIPLASMIC CHAPERONE PPID"/>
    <property type="match status" value="1"/>
</dbReference>
<organism evidence="16 17">
    <name type="scientific">Pontixanthobacter gangjinensis</name>
    <dbReference type="NCBI Taxonomy" id="1028742"/>
    <lineage>
        <taxon>Bacteria</taxon>
        <taxon>Pseudomonadati</taxon>
        <taxon>Pseudomonadota</taxon>
        <taxon>Alphaproteobacteria</taxon>
        <taxon>Sphingomonadales</taxon>
        <taxon>Erythrobacteraceae</taxon>
        <taxon>Pontixanthobacter</taxon>
    </lineage>
</organism>
<dbReference type="OrthoDB" id="9768393at2"/>
<evidence type="ECO:0000256" key="13">
    <source>
        <dbReference type="ARBA" id="ARBA00042775"/>
    </source>
</evidence>
<accession>A0A6I4SM06</accession>
<feature type="domain" description="PpiC" evidence="15">
    <location>
        <begin position="249"/>
        <end position="359"/>
    </location>
</feature>
<evidence type="ECO:0000256" key="5">
    <source>
        <dbReference type="ARBA" id="ARBA00022692"/>
    </source>
</evidence>
<comment type="similarity">
    <text evidence="11">Belongs to the PpiD chaperone family.</text>
</comment>
<protein>
    <recommendedName>
        <fullName evidence="2">Parvulin-like PPIase</fullName>
    </recommendedName>
    <alternativeName>
        <fullName evidence="9">Peptidyl-prolyl cis-trans isomerase plp</fullName>
    </alternativeName>
    <alternativeName>
        <fullName evidence="12">Periplasmic chaperone PpiD</fullName>
    </alternativeName>
    <alternativeName>
        <fullName evidence="13">Periplasmic folding chaperone</fullName>
    </alternativeName>
    <alternativeName>
        <fullName evidence="10">Rotamase plp</fullName>
    </alternativeName>
</protein>
<dbReference type="Gene3D" id="3.10.50.40">
    <property type="match status" value="1"/>
</dbReference>
<dbReference type="RefSeq" id="WP_160598069.1">
    <property type="nucleotide sequence ID" value="NZ_WTYS01000001.1"/>
</dbReference>
<dbReference type="InterPro" id="IPR027304">
    <property type="entry name" value="Trigger_fact/SurA_dom_sf"/>
</dbReference>
<evidence type="ECO:0000256" key="8">
    <source>
        <dbReference type="ARBA" id="ARBA00023186"/>
    </source>
</evidence>
<evidence type="ECO:0000256" key="1">
    <source>
        <dbReference type="ARBA" id="ARBA00004382"/>
    </source>
</evidence>
<evidence type="ECO:0000259" key="15">
    <source>
        <dbReference type="PROSITE" id="PS50198"/>
    </source>
</evidence>
<keyword evidence="3" id="KW-1003">Cell membrane</keyword>
<evidence type="ECO:0000256" key="4">
    <source>
        <dbReference type="ARBA" id="ARBA00022519"/>
    </source>
</evidence>
<dbReference type="Gene3D" id="1.10.4030.10">
    <property type="entry name" value="Porin chaperone SurA, peptide-binding domain"/>
    <property type="match status" value="1"/>
</dbReference>
<dbReference type="EMBL" id="WTYS01000001">
    <property type="protein sequence ID" value="MXO56931.1"/>
    <property type="molecule type" value="Genomic_DNA"/>
</dbReference>
<evidence type="ECO:0000256" key="7">
    <source>
        <dbReference type="ARBA" id="ARBA00023136"/>
    </source>
</evidence>
<evidence type="ECO:0000313" key="16">
    <source>
        <dbReference type="EMBL" id="MXO56931.1"/>
    </source>
</evidence>
<dbReference type="Pfam" id="PF13624">
    <property type="entry name" value="SurA_N_3"/>
    <property type="match status" value="1"/>
</dbReference>
<sequence length="643" mass="69150">MIQFFRRFFQSKIGIVVSLAFLGLIAFAFAASDMSGNLTGSVSGDDRVAVVGDEKINTADLVTAANSALSNARQQDPTISMPTFLAQGGFEDVLDQLLERASIAEFGRKYGLRAGENLVNSQIIMIPAFRGADGNFSQEAYTQFLSQQGLTDKLIRSDIGSGLLAQQVLRPAEFGGRIPEKFALRYASLLKERRQGSIAVVPSSVFAPTTDPSDKQLKSFYDETRNNYIRPERRVIRYFTFGSEQLNAPQAPTNVEIAARFEENRAEYAPSERRTITQLIVPTRQAATAISDQVKAGGSLEAAANQAGLQTAKVGPIARSEYASQTSSAVAASAFAAKRGAIAVPAQSGLGFHIVRVDSIDKKEGRNLQQATPAIIASLTEEKRRQALSDLAARVEDQVDDGVALVDIGQELGVKLISTKPVTGAGLVYGTAQERVPELLGPTLQTAFQMDEGEPQLALAQGTDDFLVFEVTDIEPSTAAPMAEIKDALVAGWKLSEGSKLAKAAADRIMKRIAEGATITAAMRGEKKALPSADSINLSREQLATSGQQVPAPLALMFSMAQGSTKRLEAPQNAGWFVVRLDEIEAGTISKDDPLFIRAKLQLDQTVGQEYGEQLRSAIDQEMGVERNESAIEAVRKQLAGES</sequence>
<dbReference type="GO" id="GO:0005886">
    <property type="term" value="C:plasma membrane"/>
    <property type="evidence" value="ECO:0007669"/>
    <property type="project" value="UniProtKB-SubCell"/>
</dbReference>
<keyword evidence="7" id="KW-0472">Membrane</keyword>
<evidence type="ECO:0000256" key="6">
    <source>
        <dbReference type="ARBA" id="ARBA00022989"/>
    </source>
</evidence>
<keyword evidence="4" id="KW-0997">Cell inner membrane</keyword>